<evidence type="ECO:0000256" key="4">
    <source>
        <dbReference type="ARBA" id="ARBA00023002"/>
    </source>
</evidence>
<keyword evidence="2" id="KW-0285">Flavoprotein</keyword>
<dbReference type="Pfam" id="PF01494">
    <property type="entry name" value="FAD_binding_3"/>
    <property type="match status" value="1"/>
</dbReference>
<protein>
    <recommendedName>
        <fullName evidence="6">FAD-binding domain-containing protein</fullName>
    </recommendedName>
</protein>
<accession>A0A3D8RNW1</accession>
<name>A0A3D8RNW1_9HELO</name>
<evidence type="ECO:0000256" key="2">
    <source>
        <dbReference type="ARBA" id="ARBA00022630"/>
    </source>
</evidence>
<dbReference type="PANTHER" id="PTHR47178:SF6">
    <property type="entry name" value="FAD-BINDING DOMAIN-CONTAINING PROTEIN"/>
    <property type="match status" value="1"/>
</dbReference>
<dbReference type="PANTHER" id="PTHR47178">
    <property type="entry name" value="MONOOXYGENASE, FAD-BINDING"/>
    <property type="match status" value="1"/>
</dbReference>
<dbReference type="SUPFAM" id="SSF51905">
    <property type="entry name" value="FAD/NAD(P)-binding domain"/>
    <property type="match status" value="1"/>
</dbReference>
<proteinExistence type="predicted"/>
<dbReference type="InterPro" id="IPR002938">
    <property type="entry name" value="FAD-bd"/>
</dbReference>
<sequence>MDDLPPLETLGTTYNLNLPAEGATFDQDMNDKWCLKSTPETPLIGADRARLRQWLLTNIEVEWDRKFTHYQEKYDGVIAFFEDGSSVKGIILIGADGIGSRVRQQLLPDIGPKHLLMVVIVGQLTATQEHKTTEEPSYWTTTASEEALHMDVINHLDGLHTSFTEPICATTVEGILHPPLQMRDMVPPTLPKGWVSLLGNAVQPMVPFRGEGGNMAMKDGMSLARTLEQCTEQNIKDVLKSYEAEMSERATKSVLDS</sequence>
<dbReference type="GO" id="GO:0004497">
    <property type="term" value="F:monooxygenase activity"/>
    <property type="evidence" value="ECO:0007669"/>
    <property type="project" value="UniProtKB-KW"/>
</dbReference>
<keyword evidence="3" id="KW-0274">FAD</keyword>
<dbReference type="Proteomes" id="UP000256328">
    <property type="component" value="Unassembled WGS sequence"/>
</dbReference>
<evidence type="ECO:0000259" key="6">
    <source>
        <dbReference type="Pfam" id="PF01494"/>
    </source>
</evidence>
<evidence type="ECO:0000313" key="7">
    <source>
        <dbReference type="EMBL" id="RDW75695.1"/>
    </source>
</evidence>
<evidence type="ECO:0000256" key="1">
    <source>
        <dbReference type="ARBA" id="ARBA00001974"/>
    </source>
</evidence>
<keyword evidence="4" id="KW-0560">Oxidoreductase</keyword>
<dbReference type="EMBL" id="PDLN01000009">
    <property type="protein sequence ID" value="RDW75695.1"/>
    <property type="molecule type" value="Genomic_DNA"/>
</dbReference>
<gene>
    <name evidence="7" type="ORF">BP5796_06516</name>
</gene>
<evidence type="ECO:0000256" key="3">
    <source>
        <dbReference type="ARBA" id="ARBA00022827"/>
    </source>
</evidence>
<dbReference type="Gene3D" id="3.50.50.60">
    <property type="entry name" value="FAD/NAD(P)-binding domain"/>
    <property type="match status" value="1"/>
</dbReference>
<comment type="caution">
    <text evidence="7">The sequence shown here is derived from an EMBL/GenBank/DDBJ whole genome shotgun (WGS) entry which is preliminary data.</text>
</comment>
<evidence type="ECO:0000313" key="8">
    <source>
        <dbReference type="Proteomes" id="UP000256328"/>
    </source>
</evidence>
<evidence type="ECO:0000256" key="5">
    <source>
        <dbReference type="ARBA" id="ARBA00023033"/>
    </source>
</evidence>
<organism evidence="7 8">
    <name type="scientific">Coleophoma crateriformis</name>
    <dbReference type="NCBI Taxonomy" id="565419"/>
    <lineage>
        <taxon>Eukaryota</taxon>
        <taxon>Fungi</taxon>
        <taxon>Dikarya</taxon>
        <taxon>Ascomycota</taxon>
        <taxon>Pezizomycotina</taxon>
        <taxon>Leotiomycetes</taxon>
        <taxon>Helotiales</taxon>
        <taxon>Dermateaceae</taxon>
        <taxon>Coleophoma</taxon>
    </lineage>
</organism>
<comment type="cofactor">
    <cofactor evidence="1">
        <name>FAD</name>
        <dbReference type="ChEBI" id="CHEBI:57692"/>
    </cofactor>
</comment>
<feature type="domain" description="FAD-binding" evidence="6">
    <location>
        <begin position="179"/>
        <end position="254"/>
    </location>
</feature>
<dbReference type="AlphaFoldDB" id="A0A3D8RNW1"/>
<keyword evidence="5" id="KW-0503">Monooxygenase</keyword>
<dbReference type="GO" id="GO:0071949">
    <property type="term" value="F:FAD binding"/>
    <property type="evidence" value="ECO:0007669"/>
    <property type="project" value="InterPro"/>
</dbReference>
<dbReference type="InterPro" id="IPR036188">
    <property type="entry name" value="FAD/NAD-bd_sf"/>
</dbReference>
<dbReference type="OrthoDB" id="47494at2759"/>
<keyword evidence="8" id="KW-1185">Reference proteome</keyword>
<reference evidence="7 8" key="1">
    <citation type="journal article" date="2018" name="IMA Fungus">
        <title>IMA Genome-F 9: Draft genome sequence of Annulohypoxylon stygium, Aspergillus mulundensis, Berkeleyomyces basicola (syn. Thielaviopsis basicola), Ceratocystis smalleyi, two Cercospora beticola strains, Coleophoma cylindrospora, Fusarium fracticaudum, Phialophora cf. hyalina, and Morchella septimelata.</title>
        <authorList>
            <person name="Wingfield B.D."/>
            <person name="Bills G.F."/>
            <person name="Dong Y."/>
            <person name="Huang W."/>
            <person name="Nel W.J."/>
            <person name="Swalarsk-Parry B.S."/>
            <person name="Vaghefi N."/>
            <person name="Wilken P.M."/>
            <person name="An Z."/>
            <person name="de Beer Z.W."/>
            <person name="De Vos L."/>
            <person name="Chen L."/>
            <person name="Duong T.A."/>
            <person name="Gao Y."/>
            <person name="Hammerbacher A."/>
            <person name="Kikkert J.R."/>
            <person name="Li Y."/>
            <person name="Li H."/>
            <person name="Li K."/>
            <person name="Li Q."/>
            <person name="Liu X."/>
            <person name="Ma X."/>
            <person name="Naidoo K."/>
            <person name="Pethybridge S.J."/>
            <person name="Sun J."/>
            <person name="Steenkamp E.T."/>
            <person name="van der Nest M.A."/>
            <person name="van Wyk S."/>
            <person name="Wingfield M.J."/>
            <person name="Xiong C."/>
            <person name="Yue Q."/>
            <person name="Zhang X."/>
        </authorList>
    </citation>
    <scope>NUCLEOTIDE SEQUENCE [LARGE SCALE GENOMIC DNA]</scope>
    <source>
        <strain evidence="7 8">BP5796</strain>
    </source>
</reference>